<gene>
    <name evidence="7" type="primary">OSCA1</name>
    <name evidence="7" type="ORF">CR513_50687</name>
</gene>
<dbReference type="STRING" id="157652.A0A371EVK9"/>
<keyword evidence="8" id="KW-1185">Reference proteome</keyword>
<keyword evidence="4" id="KW-0472">Membrane</keyword>
<evidence type="ECO:0000256" key="1">
    <source>
        <dbReference type="ARBA" id="ARBA00022837"/>
    </source>
</evidence>
<dbReference type="EMBL" id="QJKJ01011835">
    <property type="protein sequence ID" value="RDX70105.1"/>
    <property type="molecule type" value="Genomic_DNA"/>
</dbReference>
<dbReference type="Pfam" id="PF02714">
    <property type="entry name" value="RSN1_7TM"/>
    <property type="match status" value="1"/>
</dbReference>
<keyword evidence="4" id="KW-1133">Transmembrane helix</keyword>
<feature type="domain" description="CSC1/OSCA1-like cytosolic" evidence="6">
    <location>
        <begin position="23"/>
        <end position="102"/>
    </location>
</feature>
<evidence type="ECO:0000256" key="4">
    <source>
        <dbReference type="SAM" id="Phobius"/>
    </source>
</evidence>
<feature type="transmembrane region" description="Helical" evidence="4">
    <location>
        <begin position="248"/>
        <end position="272"/>
    </location>
</feature>
<evidence type="ECO:0000259" key="6">
    <source>
        <dbReference type="Pfam" id="PF14703"/>
    </source>
</evidence>
<keyword evidence="1" id="KW-0106">Calcium</keyword>
<dbReference type="Proteomes" id="UP000257109">
    <property type="component" value="Unassembled WGS sequence"/>
</dbReference>
<reference evidence="7" key="1">
    <citation type="submission" date="2018-05" db="EMBL/GenBank/DDBJ databases">
        <title>Draft genome of Mucuna pruriens seed.</title>
        <authorList>
            <person name="Nnadi N.E."/>
            <person name="Vos R."/>
            <person name="Hasami M.H."/>
            <person name="Devisetty U.K."/>
            <person name="Aguiy J.C."/>
        </authorList>
    </citation>
    <scope>NUCLEOTIDE SEQUENCE [LARGE SCALE GENOMIC DNA]</scope>
    <source>
        <strain evidence="7">JCA_2017</strain>
    </source>
</reference>
<name>A0A371EVK9_MUCPR</name>
<dbReference type="InterPro" id="IPR045122">
    <property type="entry name" value="Csc1-like"/>
</dbReference>
<dbReference type="OrthoDB" id="1689567at2759"/>
<keyword evidence="2" id="KW-0406">Ion transport</keyword>
<dbReference type="GO" id="GO:0005227">
    <property type="term" value="F:calcium-activated cation channel activity"/>
    <property type="evidence" value="ECO:0007669"/>
    <property type="project" value="InterPro"/>
</dbReference>
<evidence type="ECO:0000313" key="8">
    <source>
        <dbReference type="Proteomes" id="UP000257109"/>
    </source>
</evidence>
<feature type="transmembrane region" description="Helical" evidence="4">
    <location>
        <begin position="129"/>
        <end position="153"/>
    </location>
</feature>
<evidence type="ECO:0000259" key="5">
    <source>
        <dbReference type="Pfam" id="PF02714"/>
    </source>
</evidence>
<evidence type="ECO:0000313" key="7">
    <source>
        <dbReference type="EMBL" id="RDX70105.1"/>
    </source>
</evidence>
<dbReference type="InterPro" id="IPR027815">
    <property type="entry name" value="CSC1/OSCA1-like_cyt"/>
</dbReference>
<accession>A0A371EVK9</accession>
<feature type="domain" description="CSC1/OSCA1-like 7TM region" evidence="5">
    <location>
        <begin position="183"/>
        <end position="274"/>
    </location>
</feature>
<dbReference type="GO" id="GO:0005886">
    <property type="term" value="C:plasma membrane"/>
    <property type="evidence" value="ECO:0007669"/>
    <property type="project" value="TreeGrafter"/>
</dbReference>
<organism evidence="7 8">
    <name type="scientific">Mucuna pruriens</name>
    <name type="common">Velvet bean</name>
    <name type="synonym">Dolichos pruriens</name>
    <dbReference type="NCBI Taxonomy" id="157652"/>
    <lineage>
        <taxon>Eukaryota</taxon>
        <taxon>Viridiplantae</taxon>
        <taxon>Streptophyta</taxon>
        <taxon>Embryophyta</taxon>
        <taxon>Tracheophyta</taxon>
        <taxon>Spermatophyta</taxon>
        <taxon>Magnoliopsida</taxon>
        <taxon>eudicotyledons</taxon>
        <taxon>Gunneridae</taxon>
        <taxon>Pentapetalae</taxon>
        <taxon>rosids</taxon>
        <taxon>fabids</taxon>
        <taxon>Fabales</taxon>
        <taxon>Fabaceae</taxon>
        <taxon>Papilionoideae</taxon>
        <taxon>50 kb inversion clade</taxon>
        <taxon>NPAAA clade</taxon>
        <taxon>indigoferoid/millettioid clade</taxon>
        <taxon>Phaseoleae</taxon>
        <taxon>Mucuna</taxon>
    </lineage>
</organism>
<keyword evidence="2" id="KW-0813">Transport</keyword>
<evidence type="ECO:0000256" key="3">
    <source>
        <dbReference type="ARBA" id="ARBA00023303"/>
    </source>
</evidence>
<dbReference type="InterPro" id="IPR003864">
    <property type="entry name" value="CSC1/OSCA1-like_7TM"/>
</dbReference>
<comment type="caution">
    <text evidence="7">The sequence shown here is derived from an EMBL/GenBank/DDBJ whole genome shotgun (WGS) entry which is preliminary data.</text>
</comment>
<dbReference type="Pfam" id="PF14703">
    <property type="entry name" value="PHM7_cyt"/>
    <property type="match status" value="1"/>
</dbReference>
<proteinExistence type="predicted"/>
<dbReference type="PANTHER" id="PTHR13018">
    <property type="entry name" value="PROBABLE MEMBRANE PROTEIN DUF221-RELATED"/>
    <property type="match status" value="1"/>
</dbReference>
<dbReference type="AlphaFoldDB" id="A0A371EVK9"/>
<sequence>MYLPFRHAIFYQTLMKLLFIMRTNLQSWLKRRSCRIGLYERTLERPEMNADFLGLCGNKVDATDHHNIEIDKLLKEIALEKDKVTNDPKSTMPAAFVSFKTRLQFVLEPCDVYWTNLAIPYVSLSVRRLIIVVAFFFSFPFFVIPIAIVQTLASLDGIQKTAPHLFKVFYPLDAFINQPVNEYSITIGTAIPLEASFFITYIMVDGWAGIAAEVLTLKPLIIYHLKNFLLVKTEKDSEEAMDPGSIGLVYAAVTPTVLPFIIVFCGLAYVVFRN</sequence>
<protein>
    <submittedName>
        <fullName evidence="7">Protein OSCA1</fullName>
    </submittedName>
</protein>
<feature type="non-terminal residue" evidence="7">
    <location>
        <position position="1"/>
    </location>
</feature>
<keyword evidence="3" id="KW-0407">Ion channel</keyword>
<keyword evidence="4" id="KW-0812">Transmembrane</keyword>
<evidence type="ECO:0000256" key="2">
    <source>
        <dbReference type="ARBA" id="ARBA00023065"/>
    </source>
</evidence>
<dbReference type="PANTHER" id="PTHR13018:SF93">
    <property type="entry name" value="PROTEIN OSCA1"/>
    <property type="match status" value="1"/>
</dbReference>